<comment type="subunit">
    <text evidence="2 4">Homodimer.</text>
</comment>
<gene>
    <name evidence="5" type="ORF">M569_14773</name>
</gene>
<feature type="non-terminal residue" evidence="5">
    <location>
        <position position="154"/>
    </location>
</feature>
<comment type="subcellular location">
    <subcellularLocation>
        <location evidence="4">Secreted</location>
        <location evidence="4">Extracellular space</location>
        <location evidence="4">Apoplast</location>
    </subcellularLocation>
</comment>
<dbReference type="Pfam" id="PF03018">
    <property type="entry name" value="Dirigent"/>
    <property type="match status" value="1"/>
</dbReference>
<comment type="function">
    <text evidence="4">Dirigent proteins impart stereoselectivity on the phenoxy radical-coupling reaction, yielding optically active lignans from two molecules of coniferyl alcohol in the biosynthesis of lignans, flavonolignans, and alkaloids and thus plays a central role in plant secondary metabolism.</text>
</comment>
<evidence type="ECO:0000313" key="6">
    <source>
        <dbReference type="Proteomes" id="UP000015453"/>
    </source>
</evidence>
<dbReference type="InterPro" id="IPR044859">
    <property type="entry name" value="Allene_oxi_cyc_Dirigent"/>
</dbReference>
<dbReference type="Proteomes" id="UP000015453">
    <property type="component" value="Unassembled WGS sequence"/>
</dbReference>
<sequence length="154" mass="16369">ALLGSEEKFAKITVFVQDVGGGRQATIWEVAHAAITGKSKYSFGKVSAVDDLLTAGPDKSSQALGRLQGTFAYTGLNETSLTANINFHLTSGPYSGSTLCVAGRNPVQESNRELPLVGGTGVFRAARGYAIVNTISFDKATNYAVLQYTFYVSY</sequence>
<keyword evidence="3 4" id="KW-0964">Secreted</keyword>
<dbReference type="GO" id="GO:0048046">
    <property type="term" value="C:apoplast"/>
    <property type="evidence" value="ECO:0007669"/>
    <property type="project" value="UniProtKB-SubCell"/>
</dbReference>
<dbReference type="Gene3D" id="2.40.480.10">
    <property type="entry name" value="Allene oxide cyclase-like"/>
    <property type="match status" value="1"/>
</dbReference>
<evidence type="ECO:0000256" key="1">
    <source>
        <dbReference type="ARBA" id="ARBA00010746"/>
    </source>
</evidence>
<dbReference type="AlphaFoldDB" id="S8C6I3"/>
<name>S8C6I3_9LAMI</name>
<dbReference type="OrthoDB" id="1864232at2759"/>
<accession>S8C6I3</accession>
<protein>
    <recommendedName>
        <fullName evidence="4">Dirigent protein</fullName>
    </recommendedName>
</protein>
<proteinExistence type="inferred from homology"/>
<comment type="caution">
    <text evidence="5">The sequence shown here is derived from an EMBL/GenBank/DDBJ whole genome shotgun (WGS) entry which is preliminary data.</text>
</comment>
<keyword evidence="4" id="KW-0052">Apoplast</keyword>
<feature type="non-terminal residue" evidence="5">
    <location>
        <position position="1"/>
    </location>
</feature>
<evidence type="ECO:0000256" key="2">
    <source>
        <dbReference type="ARBA" id="ARBA00011738"/>
    </source>
</evidence>
<dbReference type="PANTHER" id="PTHR21495">
    <property type="entry name" value="NUCLEOPORIN-RELATED"/>
    <property type="match status" value="1"/>
</dbReference>
<evidence type="ECO:0000256" key="4">
    <source>
        <dbReference type="RuleBase" id="RU363099"/>
    </source>
</evidence>
<dbReference type="EMBL" id="AUSU01007881">
    <property type="protein sequence ID" value="EPS60031.1"/>
    <property type="molecule type" value="Genomic_DNA"/>
</dbReference>
<evidence type="ECO:0000256" key="3">
    <source>
        <dbReference type="ARBA" id="ARBA00022525"/>
    </source>
</evidence>
<dbReference type="InterPro" id="IPR004265">
    <property type="entry name" value="Dirigent"/>
</dbReference>
<dbReference type="GO" id="GO:0009699">
    <property type="term" value="P:phenylpropanoid biosynthetic process"/>
    <property type="evidence" value="ECO:0007669"/>
    <property type="project" value="UniProtKB-ARBA"/>
</dbReference>
<evidence type="ECO:0000313" key="5">
    <source>
        <dbReference type="EMBL" id="EPS60031.1"/>
    </source>
</evidence>
<keyword evidence="6" id="KW-1185">Reference proteome</keyword>
<comment type="similarity">
    <text evidence="1 4">Belongs to the plant dirigent protein family.</text>
</comment>
<organism evidence="5 6">
    <name type="scientific">Genlisea aurea</name>
    <dbReference type="NCBI Taxonomy" id="192259"/>
    <lineage>
        <taxon>Eukaryota</taxon>
        <taxon>Viridiplantae</taxon>
        <taxon>Streptophyta</taxon>
        <taxon>Embryophyta</taxon>
        <taxon>Tracheophyta</taxon>
        <taxon>Spermatophyta</taxon>
        <taxon>Magnoliopsida</taxon>
        <taxon>eudicotyledons</taxon>
        <taxon>Gunneridae</taxon>
        <taxon>Pentapetalae</taxon>
        <taxon>asterids</taxon>
        <taxon>lamiids</taxon>
        <taxon>Lamiales</taxon>
        <taxon>Lentibulariaceae</taxon>
        <taxon>Genlisea</taxon>
    </lineage>
</organism>
<reference evidence="5 6" key="1">
    <citation type="journal article" date="2013" name="BMC Genomics">
        <title>The miniature genome of a carnivorous plant Genlisea aurea contains a low number of genes and short non-coding sequences.</title>
        <authorList>
            <person name="Leushkin E.V."/>
            <person name="Sutormin R.A."/>
            <person name="Nabieva E.R."/>
            <person name="Penin A.A."/>
            <person name="Kondrashov A.S."/>
            <person name="Logacheva M.D."/>
        </authorList>
    </citation>
    <scope>NUCLEOTIDE SEQUENCE [LARGE SCALE GENOMIC DNA]</scope>
</reference>